<dbReference type="InterPro" id="IPR011055">
    <property type="entry name" value="Dup_hybrid_motif"/>
</dbReference>
<dbReference type="Pfam" id="PF01551">
    <property type="entry name" value="Peptidase_M23"/>
    <property type="match status" value="1"/>
</dbReference>
<dbReference type="SUPFAM" id="SSF51261">
    <property type="entry name" value="Duplicated hybrid motif"/>
    <property type="match status" value="1"/>
</dbReference>
<dbReference type="InterPro" id="IPR050570">
    <property type="entry name" value="Cell_wall_metabolism_enzyme"/>
</dbReference>
<keyword evidence="1" id="KW-1133">Transmembrane helix</keyword>
<name>A0ABR5VUE9_9GAMM</name>
<dbReference type="Gene3D" id="2.70.70.10">
    <property type="entry name" value="Glucose Permease (Domain IIA)"/>
    <property type="match status" value="1"/>
</dbReference>
<keyword evidence="1" id="KW-0812">Transmembrane</keyword>
<evidence type="ECO:0000259" key="2">
    <source>
        <dbReference type="Pfam" id="PF01551"/>
    </source>
</evidence>
<dbReference type="InterPro" id="IPR016047">
    <property type="entry name" value="M23ase_b-sheet_dom"/>
</dbReference>
<dbReference type="PANTHER" id="PTHR21666">
    <property type="entry name" value="PEPTIDASE-RELATED"/>
    <property type="match status" value="1"/>
</dbReference>
<organism evidence="3 4">
    <name type="scientific">Pseudoalteromonas agarivorans</name>
    <dbReference type="NCBI Taxonomy" id="176102"/>
    <lineage>
        <taxon>Bacteria</taxon>
        <taxon>Pseudomonadati</taxon>
        <taxon>Pseudomonadota</taxon>
        <taxon>Gammaproteobacteria</taxon>
        <taxon>Alteromonadales</taxon>
        <taxon>Pseudoalteromonadaceae</taxon>
        <taxon>Pseudoalteromonas</taxon>
    </lineage>
</organism>
<gene>
    <name evidence="3" type="ORF">A2I98_08985</name>
</gene>
<proteinExistence type="predicted"/>
<sequence>MTTYSKGNALKLLKWTLGAAIILLIMGLLIPEKLVIPVQGATSKDWNHNTFWYEPWGRSGVHKGIDIFGAKNTPVVAATSGIVIFSGELNRGGKVVAVLGAKWRVHYFAHLNDYNVSAGDVVSINSQIGLLGDTGNAAGKQPHVHYSILSLMPMPWLFTTQRQGWKKMFFLNPHKKLTAN</sequence>
<dbReference type="Proteomes" id="UP000075621">
    <property type="component" value="Unassembled WGS sequence"/>
</dbReference>
<dbReference type="PANTHER" id="PTHR21666:SF268">
    <property type="entry name" value="PEPTIDASE M23 DOMAIN-CONTAINING PROTEIN"/>
    <property type="match status" value="1"/>
</dbReference>
<evidence type="ECO:0000313" key="3">
    <source>
        <dbReference type="EMBL" id="KYL34672.1"/>
    </source>
</evidence>
<comment type="caution">
    <text evidence="3">The sequence shown here is derived from an EMBL/GenBank/DDBJ whole genome shotgun (WGS) entry which is preliminary data.</text>
</comment>
<dbReference type="EMBL" id="LVCM01000008">
    <property type="protein sequence ID" value="KYL34672.1"/>
    <property type="molecule type" value="Genomic_DNA"/>
</dbReference>
<feature type="transmembrane region" description="Helical" evidence="1">
    <location>
        <begin position="12"/>
        <end position="30"/>
    </location>
</feature>
<reference evidence="3 4" key="1">
    <citation type="submission" date="2016-03" db="EMBL/GenBank/DDBJ databases">
        <authorList>
            <person name="Zhang H."/>
            <person name="Liu R."/>
            <person name="Wang M."/>
            <person name="Wang H."/>
            <person name="Wang L."/>
            <person name="Song L."/>
        </authorList>
    </citation>
    <scope>NUCLEOTIDE SEQUENCE [LARGE SCALE GENOMIC DNA]</scope>
    <source>
        <strain evidence="3 4">DSM 16098</strain>
    </source>
</reference>
<protein>
    <recommendedName>
        <fullName evidence="2">M23ase beta-sheet core domain-containing protein</fullName>
    </recommendedName>
</protein>
<evidence type="ECO:0000256" key="1">
    <source>
        <dbReference type="SAM" id="Phobius"/>
    </source>
</evidence>
<dbReference type="CDD" id="cd12797">
    <property type="entry name" value="M23_peptidase"/>
    <property type="match status" value="1"/>
</dbReference>
<accession>A0ABR5VUE9</accession>
<keyword evidence="1" id="KW-0472">Membrane</keyword>
<evidence type="ECO:0000313" key="4">
    <source>
        <dbReference type="Proteomes" id="UP000075621"/>
    </source>
</evidence>
<feature type="domain" description="M23ase beta-sheet core" evidence="2">
    <location>
        <begin position="61"/>
        <end position="148"/>
    </location>
</feature>